<evidence type="ECO:0000313" key="1">
    <source>
        <dbReference type="EMBL" id="CAK7944099.1"/>
    </source>
</evidence>
<organism evidence="1 2">
    <name type="scientific">Peronospora matthiolae</name>
    <dbReference type="NCBI Taxonomy" id="2874970"/>
    <lineage>
        <taxon>Eukaryota</taxon>
        <taxon>Sar</taxon>
        <taxon>Stramenopiles</taxon>
        <taxon>Oomycota</taxon>
        <taxon>Peronosporomycetes</taxon>
        <taxon>Peronosporales</taxon>
        <taxon>Peronosporaceae</taxon>
        <taxon>Peronospora</taxon>
    </lineage>
</organism>
<dbReference type="Proteomes" id="UP001162060">
    <property type="component" value="Unassembled WGS sequence"/>
</dbReference>
<dbReference type="EMBL" id="CAKLBY020000306">
    <property type="protein sequence ID" value="CAK7944099.1"/>
    <property type="molecule type" value="Genomic_DNA"/>
</dbReference>
<gene>
    <name evidence="1" type="ORF">PM001_LOCUS29249</name>
</gene>
<name>A0AAV1VF22_9STRA</name>
<accession>A0AAV1VF22</accession>
<protein>
    <submittedName>
        <fullName evidence="1">Uncharacterized protein</fullName>
    </submittedName>
</protein>
<evidence type="ECO:0000313" key="2">
    <source>
        <dbReference type="Proteomes" id="UP001162060"/>
    </source>
</evidence>
<dbReference type="AlphaFoldDB" id="A0AAV1VF22"/>
<proteinExistence type="predicted"/>
<reference evidence="1" key="1">
    <citation type="submission" date="2024-01" db="EMBL/GenBank/DDBJ databases">
        <authorList>
            <person name="Webb A."/>
        </authorList>
    </citation>
    <scope>NUCLEOTIDE SEQUENCE</scope>
    <source>
        <strain evidence="1">Pm1</strain>
    </source>
</reference>
<comment type="caution">
    <text evidence="1">The sequence shown here is derived from an EMBL/GenBank/DDBJ whole genome shotgun (WGS) entry which is preliminary data.</text>
</comment>
<sequence>MRIYSFVVLSSAATARITATTAVEQADSISFQDNRLDDVKHHVGSLRDPALTKGGASDHEARMDVPILSKICEGEAFYKRILVDHREGPFGSIDDAVRLIIKHPDPKTWDELAAYCVTKFGGGDPMKALCIFLKRLYRMNGVDEAIGQANYRQVSQGLKKVQRAWYEHRLVEVPVDPLPVVPAVDS</sequence>